<dbReference type="SMART" id="SM00418">
    <property type="entry name" value="HTH_ARSR"/>
    <property type="match status" value="1"/>
</dbReference>
<dbReference type="eggNOG" id="COG0640">
    <property type="taxonomic scope" value="Bacteria"/>
</dbReference>
<feature type="domain" description="HTH arsR-type" evidence="1">
    <location>
        <begin position="1"/>
        <end position="94"/>
    </location>
</feature>
<dbReference type="SUPFAM" id="SSF46785">
    <property type="entry name" value="Winged helix' DNA-binding domain"/>
    <property type="match status" value="1"/>
</dbReference>
<dbReference type="PANTHER" id="PTHR38600:SF1">
    <property type="entry name" value="TRANSCRIPTIONAL REGULATORY PROTEIN"/>
    <property type="match status" value="1"/>
</dbReference>
<sequence length="115" mass="12633">METNGETLNQLFQALSDPRRLGMVDRLARGPASVKDLAQAGGMGMPSAVKHLKILEAVGLVTSQKAGRVRTFQVRPQALRSIDDWLAGHKRLLEQAFDRLEQLMTEEPEQGPSAP</sequence>
<dbReference type="PRINTS" id="PR00778">
    <property type="entry name" value="HTHARSR"/>
</dbReference>
<dbReference type="EMBL" id="AONQ01000004">
    <property type="protein sequence ID" value="EME71493.1"/>
    <property type="molecule type" value="Genomic_DNA"/>
</dbReference>
<evidence type="ECO:0000313" key="2">
    <source>
        <dbReference type="EMBL" id="EME71493.1"/>
    </source>
</evidence>
<evidence type="ECO:0000259" key="1">
    <source>
        <dbReference type="PROSITE" id="PS50987"/>
    </source>
</evidence>
<dbReference type="RefSeq" id="WP_008613954.1">
    <property type="nucleotide sequence ID" value="NZ_AONQ01000004.1"/>
</dbReference>
<dbReference type="CDD" id="cd00090">
    <property type="entry name" value="HTH_ARSR"/>
    <property type="match status" value="1"/>
</dbReference>
<dbReference type="InterPro" id="IPR036390">
    <property type="entry name" value="WH_DNA-bd_sf"/>
</dbReference>
<dbReference type="InterPro" id="IPR001845">
    <property type="entry name" value="HTH_ArsR_DNA-bd_dom"/>
</dbReference>
<dbReference type="InterPro" id="IPR011991">
    <property type="entry name" value="ArsR-like_HTH"/>
</dbReference>
<dbReference type="Pfam" id="PF12840">
    <property type="entry name" value="HTH_20"/>
    <property type="match status" value="1"/>
</dbReference>
<organism evidence="2 3">
    <name type="scientific">Paramagnetospirillum caucaseum</name>
    <dbReference type="NCBI Taxonomy" id="1244869"/>
    <lineage>
        <taxon>Bacteria</taxon>
        <taxon>Pseudomonadati</taxon>
        <taxon>Pseudomonadota</taxon>
        <taxon>Alphaproteobacteria</taxon>
        <taxon>Rhodospirillales</taxon>
        <taxon>Magnetospirillaceae</taxon>
        <taxon>Paramagnetospirillum</taxon>
    </lineage>
</organism>
<dbReference type="STRING" id="1244869.H261_02491"/>
<dbReference type="AlphaFoldDB" id="M3AF61"/>
<dbReference type="Gene3D" id="1.10.10.10">
    <property type="entry name" value="Winged helix-like DNA-binding domain superfamily/Winged helix DNA-binding domain"/>
    <property type="match status" value="1"/>
</dbReference>
<accession>M3AF61</accession>
<proteinExistence type="predicted"/>
<evidence type="ECO:0000313" key="3">
    <source>
        <dbReference type="Proteomes" id="UP000011744"/>
    </source>
</evidence>
<comment type="caution">
    <text evidence="2">The sequence shown here is derived from an EMBL/GenBank/DDBJ whole genome shotgun (WGS) entry which is preliminary data.</text>
</comment>
<dbReference type="PROSITE" id="PS50987">
    <property type="entry name" value="HTH_ARSR_2"/>
    <property type="match status" value="1"/>
</dbReference>
<dbReference type="InterPro" id="IPR036388">
    <property type="entry name" value="WH-like_DNA-bd_sf"/>
</dbReference>
<dbReference type="GO" id="GO:0003700">
    <property type="term" value="F:DNA-binding transcription factor activity"/>
    <property type="evidence" value="ECO:0007669"/>
    <property type="project" value="InterPro"/>
</dbReference>
<protein>
    <submittedName>
        <fullName evidence="2">Transcriptional regulator</fullName>
    </submittedName>
</protein>
<dbReference type="PANTHER" id="PTHR38600">
    <property type="entry name" value="TRANSCRIPTIONAL REGULATORY PROTEIN"/>
    <property type="match status" value="1"/>
</dbReference>
<dbReference type="OrthoDB" id="7210994at2"/>
<dbReference type="PATRIC" id="fig|1244869.3.peg.496"/>
<name>M3AF61_9PROT</name>
<gene>
    <name evidence="2" type="ORF">H261_02491</name>
</gene>
<reference evidence="2 3" key="1">
    <citation type="journal article" date="2014" name="Genome Announc.">
        <title>Draft Genome Sequence of Magnetospirillum sp. Strain SO-1, a Freshwater Magnetotactic Bacterium Isolated from the Ol'khovka River, Russia.</title>
        <authorList>
            <person name="Grouzdev D.S."/>
            <person name="Dziuba M.V."/>
            <person name="Sukhacheva M.S."/>
            <person name="Mardanov A.V."/>
            <person name="Beletskiy A.V."/>
            <person name="Kuznetsov B.B."/>
            <person name="Skryabin K.G."/>
        </authorList>
    </citation>
    <scope>NUCLEOTIDE SEQUENCE [LARGE SCALE GENOMIC DNA]</scope>
    <source>
        <strain evidence="2 3">SO-1</strain>
    </source>
</reference>
<dbReference type="Proteomes" id="UP000011744">
    <property type="component" value="Unassembled WGS sequence"/>
</dbReference>
<dbReference type="NCBIfam" id="NF033788">
    <property type="entry name" value="HTH_metalloreg"/>
    <property type="match status" value="1"/>
</dbReference>
<keyword evidence="3" id="KW-1185">Reference proteome</keyword>